<dbReference type="Proteomes" id="UP001569963">
    <property type="component" value="Unassembled WGS sequence"/>
</dbReference>
<keyword evidence="2" id="KW-1185">Reference proteome</keyword>
<accession>A0ABV4QJ22</accession>
<reference evidence="1 2" key="1">
    <citation type="submission" date="2023-11" db="EMBL/GenBank/DDBJ databases">
        <title>Actinomadura monticuli sp. nov., isolated from volcanic ash.</title>
        <authorList>
            <person name="Lee S.D."/>
            <person name="Yang H."/>
            <person name="Kim I.S."/>
        </authorList>
    </citation>
    <scope>NUCLEOTIDE SEQUENCE [LARGE SCALE GENOMIC DNA]</scope>
    <source>
        <strain evidence="1 2">DLS-62</strain>
    </source>
</reference>
<evidence type="ECO:0008006" key="3">
    <source>
        <dbReference type="Google" id="ProtNLM"/>
    </source>
</evidence>
<gene>
    <name evidence="1" type="ORF">SM611_29325</name>
</gene>
<evidence type="ECO:0000313" key="1">
    <source>
        <dbReference type="EMBL" id="MFA1543051.1"/>
    </source>
</evidence>
<evidence type="ECO:0000313" key="2">
    <source>
        <dbReference type="Proteomes" id="UP001569963"/>
    </source>
</evidence>
<dbReference type="EMBL" id="JAXCEI010000015">
    <property type="protein sequence ID" value="MFA1543051.1"/>
    <property type="molecule type" value="Genomic_DNA"/>
</dbReference>
<name>A0ABV4QJ22_9ACTN</name>
<dbReference type="RefSeq" id="WP_371953548.1">
    <property type="nucleotide sequence ID" value="NZ_JAXCEI010000015.1"/>
</dbReference>
<organism evidence="1 2">
    <name type="scientific">Actinomadura monticuli</name>
    <dbReference type="NCBI Taxonomy" id="3097367"/>
    <lineage>
        <taxon>Bacteria</taxon>
        <taxon>Bacillati</taxon>
        <taxon>Actinomycetota</taxon>
        <taxon>Actinomycetes</taxon>
        <taxon>Streptosporangiales</taxon>
        <taxon>Thermomonosporaceae</taxon>
        <taxon>Actinomadura</taxon>
    </lineage>
</organism>
<proteinExistence type="predicted"/>
<protein>
    <recommendedName>
        <fullName evidence="3">Methyltransferase type 11</fullName>
    </recommendedName>
</protein>
<sequence>MDGGALGRAVGPVRDEWLDVVPTFGPHGQIPPDGREEVLAGIGAAVDEAGGAFTMRYATMATVASRVS</sequence>
<comment type="caution">
    <text evidence="1">The sequence shown here is derived from an EMBL/GenBank/DDBJ whole genome shotgun (WGS) entry which is preliminary data.</text>
</comment>